<comment type="caution">
    <text evidence="2">The sequence shown here is derived from an EMBL/GenBank/DDBJ whole genome shotgun (WGS) entry which is preliminary data.</text>
</comment>
<organism evidence="2 3">
    <name type="scientific">Eucalyptus globulus</name>
    <name type="common">Tasmanian blue gum</name>
    <dbReference type="NCBI Taxonomy" id="34317"/>
    <lineage>
        <taxon>Eukaryota</taxon>
        <taxon>Viridiplantae</taxon>
        <taxon>Streptophyta</taxon>
        <taxon>Embryophyta</taxon>
        <taxon>Tracheophyta</taxon>
        <taxon>Spermatophyta</taxon>
        <taxon>Magnoliopsida</taxon>
        <taxon>eudicotyledons</taxon>
        <taxon>Gunneridae</taxon>
        <taxon>Pentapetalae</taxon>
        <taxon>rosids</taxon>
        <taxon>malvids</taxon>
        <taxon>Myrtales</taxon>
        <taxon>Myrtaceae</taxon>
        <taxon>Myrtoideae</taxon>
        <taxon>Eucalypteae</taxon>
        <taxon>Eucalyptus</taxon>
    </lineage>
</organism>
<dbReference type="EMBL" id="JBJKBG010000011">
    <property type="protein sequence ID" value="KAL3717273.1"/>
    <property type="molecule type" value="Genomic_DNA"/>
</dbReference>
<dbReference type="Proteomes" id="UP001634007">
    <property type="component" value="Unassembled WGS sequence"/>
</dbReference>
<evidence type="ECO:0000313" key="2">
    <source>
        <dbReference type="EMBL" id="KAL3717273.1"/>
    </source>
</evidence>
<protein>
    <submittedName>
        <fullName evidence="2">Uncharacterized protein</fullName>
    </submittedName>
</protein>
<proteinExistence type="predicted"/>
<evidence type="ECO:0000313" key="3">
    <source>
        <dbReference type="Proteomes" id="UP001634007"/>
    </source>
</evidence>
<gene>
    <name evidence="2" type="ORF">ACJRO7_008793</name>
</gene>
<accession>A0ABD3ISX6</accession>
<dbReference type="AlphaFoldDB" id="A0ABD3ISX6"/>
<reference evidence="2 3" key="1">
    <citation type="submission" date="2024-11" db="EMBL/GenBank/DDBJ databases">
        <title>Chromosome-level genome assembly of Eucalyptus globulus Labill. provides insights into its genome evolution.</title>
        <authorList>
            <person name="Li X."/>
        </authorList>
    </citation>
    <scope>NUCLEOTIDE SEQUENCE [LARGE SCALE GENOMIC DNA]</scope>
    <source>
        <strain evidence="2">CL2024</strain>
        <tissue evidence="2">Fresh tender leaves</tissue>
    </source>
</reference>
<feature type="region of interest" description="Disordered" evidence="1">
    <location>
        <begin position="1"/>
        <end position="62"/>
    </location>
</feature>
<sequence length="62" mass="6514">MLLGPLRGFDGPPGRGLEDDDWDPMELDPPDGAVENPGLASPATDPYSSNSESTGYESFGSE</sequence>
<evidence type="ECO:0000256" key="1">
    <source>
        <dbReference type="SAM" id="MobiDB-lite"/>
    </source>
</evidence>
<feature type="compositionally biased region" description="Acidic residues" evidence="1">
    <location>
        <begin position="18"/>
        <end position="29"/>
    </location>
</feature>
<keyword evidence="3" id="KW-1185">Reference proteome</keyword>
<feature type="compositionally biased region" description="Polar residues" evidence="1">
    <location>
        <begin position="46"/>
        <end position="62"/>
    </location>
</feature>
<name>A0ABD3ISX6_EUCGL</name>